<dbReference type="RefSeq" id="WP_002546830.1">
    <property type="nucleotide sequence ID" value="NZ_JAWMSL010000051.1"/>
</dbReference>
<name>A0A239W940_9ACTN</name>
<accession>A0A239W940</accession>
<dbReference type="Proteomes" id="UP000215332">
    <property type="component" value="Chromosome 1"/>
</dbReference>
<reference evidence="1 2" key="1">
    <citation type="submission" date="2017-06" db="EMBL/GenBank/DDBJ databases">
        <authorList>
            <consortium name="Pathogen Informatics"/>
        </authorList>
    </citation>
    <scope>NUCLEOTIDE SEQUENCE [LARGE SCALE GENOMIC DNA]</scope>
    <source>
        <strain evidence="1 2">NCTC11865</strain>
    </source>
</reference>
<protein>
    <submittedName>
        <fullName evidence="1">Uncharacterized protein</fullName>
    </submittedName>
</protein>
<dbReference type="KEGG" id="cgrn:4412665_00550"/>
<proteinExistence type="predicted"/>
<organism evidence="1 2">
    <name type="scientific">Cutibacterium granulosum</name>
    <dbReference type="NCBI Taxonomy" id="33011"/>
    <lineage>
        <taxon>Bacteria</taxon>
        <taxon>Bacillati</taxon>
        <taxon>Actinomycetota</taxon>
        <taxon>Actinomycetes</taxon>
        <taxon>Propionibacteriales</taxon>
        <taxon>Propionibacteriaceae</taxon>
        <taxon>Cutibacterium</taxon>
    </lineage>
</organism>
<dbReference type="AlphaFoldDB" id="A0A239W940"/>
<dbReference type="EMBL" id="LT906441">
    <property type="protein sequence ID" value="SNV31125.1"/>
    <property type="molecule type" value="Genomic_DNA"/>
</dbReference>
<gene>
    <name evidence="1" type="ORF">SAMEA4412665_00550</name>
</gene>
<evidence type="ECO:0000313" key="2">
    <source>
        <dbReference type="Proteomes" id="UP000215332"/>
    </source>
</evidence>
<sequence>MVKALRKVEMRALLAPAAPDVDAAAIQRELADIDAKRIHYATMLADDEMDDAQFKAANKRLAARRAALEEQLPAPVSPVAQRILDVPPETVANEWALLDQDEKRALIDALFTIELAAPGTKENAYKDWRKRIVNPETVIVTPKQQGKVA</sequence>
<evidence type="ECO:0000313" key="1">
    <source>
        <dbReference type="EMBL" id="SNV31125.1"/>
    </source>
</evidence>